<keyword evidence="8" id="KW-0648">Protein biosynthesis</keyword>
<evidence type="ECO:0000256" key="9">
    <source>
        <dbReference type="ARBA" id="ARBA00023146"/>
    </source>
</evidence>
<dbReference type="InterPro" id="IPR008909">
    <property type="entry name" value="DALR_anticod-bd"/>
</dbReference>
<name>A0A3B1B418_9ZZZZ</name>
<dbReference type="InterPro" id="IPR006194">
    <property type="entry name" value="Gly-tRNA-synth_heterodimer"/>
</dbReference>
<dbReference type="HAMAP" id="MF_00255">
    <property type="entry name" value="Gly_tRNA_synth_beta"/>
    <property type="match status" value="1"/>
</dbReference>
<keyword evidence="7" id="KW-0067">ATP-binding</keyword>
<protein>
    <recommendedName>
        <fullName evidence="3">glycine--tRNA ligase</fullName>
        <ecNumber evidence="3">6.1.1.14</ecNumber>
    </recommendedName>
</protein>
<feature type="domain" description="DALR anticodon binding" evidence="11">
    <location>
        <begin position="586"/>
        <end position="679"/>
    </location>
</feature>
<dbReference type="GO" id="GO:0004820">
    <property type="term" value="F:glycine-tRNA ligase activity"/>
    <property type="evidence" value="ECO:0007669"/>
    <property type="project" value="UniProtKB-EC"/>
</dbReference>
<evidence type="ECO:0000256" key="4">
    <source>
        <dbReference type="ARBA" id="ARBA00022490"/>
    </source>
</evidence>
<keyword evidence="6" id="KW-0547">Nucleotide-binding</keyword>
<evidence type="ECO:0000256" key="5">
    <source>
        <dbReference type="ARBA" id="ARBA00022598"/>
    </source>
</evidence>
<dbReference type="NCBIfam" id="TIGR00211">
    <property type="entry name" value="glyS"/>
    <property type="match status" value="1"/>
</dbReference>
<evidence type="ECO:0000256" key="8">
    <source>
        <dbReference type="ARBA" id="ARBA00022917"/>
    </source>
</evidence>
<dbReference type="PRINTS" id="PR01045">
    <property type="entry name" value="TRNASYNTHGB"/>
</dbReference>
<gene>
    <name evidence="12" type="ORF">MNBD_GAMMA19-1931</name>
</gene>
<dbReference type="GO" id="GO:0004814">
    <property type="term" value="F:arginine-tRNA ligase activity"/>
    <property type="evidence" value="ECO:0007669"/>
    <property type="project" value="InterPro"/>
</dbReference>
<evidence type="ECO:0000259" key="11">
    <source>
        <dbReference type="SMART" id="SM00836"/>
    </source>
</evidence>
<keyword evidence="9 12" id="KW-0030">Aminoacyl-tRNA synthetase</keyword>
<dbReference type="GO" id="GO:0005829">
    <property type="term" value="C:cytosol"/>
    <property type="evidence" value="ECO:0007669"/>
    <property type="project" value="TreeGrafter"/>
</dbReference>
<dbReference type="Pfam" id="PF05746">
    <property type="entry name" value="DALR_1"/>
    <property type="match status" value="1"/>
</dbReference>
<feature type="non-terminal residue" evidence="12">
    <location>
        <position position="681"/>
    </location>
</feature>
<evidence type="ECO:0000256" key="10">
    <source>
        <dbReference type="ARBA" id="ARBA00047937"/>
    </source>
</evidence>
<evidence type="ECO:0000313" key="12">
    <source>
        <dbReference type="EMBL" id="VAX01015.1"/>
    </source>
</evidence>
<evidence type="ECO:0000256" key="1">
    <source>
        <dbReference type="ARBA" id="ARBA00004496"/>
    </source>
</evidence>
<dbReference type="EMBL" id="UOFV01000232">
    <property type="protein sequence ID" value="VAX01015.1"/>
    <property type="molecule type" value="Genomic_DNA"/>
</dbReference>
<comment type="subcellular location">
    <subcellularLocation>
        <location evidence="1">Cytoplasm</location>
    </subcellularLocation>
</comment>
<dbReference type="GO" id="GO:0006420">
    <property type="term" value="P:arginyl-tRNA aminoacylation"/>
    <property type="evidence" value="ECO:0007669"/>
    <property type="project" value="InterPro"/>
</dbReference>
<dbReference type="AlphaFoldDB" id="A0A3B1B418"/>
<keyword evidence="5 12" id="KW-0436">Ligase</keyword>
<dbReference type="GO" id="GO:0006426">
    <property type="term" value="P:glycyl-tRNA aminoacylation"/>
    <property type="evidence" value="ECO:0007669"/>
    <property type="project" value="InterPro"/>
</dbReference>
<dbReference type="Gene3D" id="1.10.730.10">
    <property type="entry name" value="Isoleucyl-tRNA Synthetase, Domain 1"/>
    <property type="match status" value="1"/>
</dbReference>
<proteinExistence type="inferred from homology"/>
<evidence type="ECO:0000256" key="6">
    <source>
        <dbReference type="ARBA" id="ARBA00022741"/>
    </source>
</evidence>
<evidence type="ECO:0000256" key="3">
    <source>
        <dbReference type="ARBA" id="ARBA00012829"/>
    </source>
</evidence>
<dbReference type="GO" id="GO:0005524">
    <property type="term" value="F:ATP binding"/>
    <property type="evidence" value="ECO:0007669"/>
    <property type="project" value="UniProtKB-KW"/>
</dbReference>
<comment type="similarity">
    <text evidence="2">Belongs to the class-II aminoacyl-tRNA synthetase family.</text>
</comment>
<dbReference type="PROSITE" id="PS50861">
    <property type="entry name" value="AA_TRNA_LIGASE_II_GLYAB"/>
    <property type="match status" value="1"/>
</dbReference>
<dbReference type="SUPFAM" id="SSF109604">
    <property type="entry name" value="HD-domain/PDEase-like"/>
    <property type="match status" value="1"/>
</dbReference>
<accession>A0A3B1B418</accession>
<dbReference type="InterPro" id="IPR015944">
    <property type="entry name" value="Gly-tRNA-synth_bsu"/>
</dbReference>
<organism evidence="12">
    <name type="scientific">hydrothermal vent metagenome</name>
    <dbReference type="NCBI Taxonomy" id="652676"/>
    <lineage>
        <taxon>unclassified sequences</taxon>
        <taxon>metagenomes</taxon>
        <taxon>ecological metagenomes</taxon>
    </lineage>
</organism>
<dbReference type="EC" id="6.1.1.14" evidence="3"/>
<keyword evidence="4" id="KW-0963">Cytoplasm</keyword>
<dbReference type="PANTHER" id="PTHR30075">
    <property type="entry name" value="GLYCYL-TRNA SYNTHETASE"/>
    <property type="match status" value="1"/>
</dbReference>
<dbReference type="Pfam" id="PF02092">
    <property type="entry name" value="tRNA_synt_2f"/>
    <property type="match status" value="1"/>
</dbReference>
<dbReference type="PANTHER" id="PTHR30075:SF2">
    <property type="entry name" value="GLYCINE--TRNA LIGASE, CHLOROPLASTIC_MITOCHONDRIAL 2"/>
    <property type="match status" value="1"/>
</dbReference>
<reference evidence="12" key="1">
    <citation type="submission" date="2018-06" db="EMBL/GenBank/DDBJ databases">
        <authorList>
            <person name="Zhirakovskaya E."/>
        </authorList>
    </citation>
    <scope>NUCLEOTIDE SEQUENCE</scope>
</reference>
<sequence length="681" mass="75438">MNTRDLLIEIGTEELPPKALKKLSEAFGRGIENGLKAADLAHGKVSLFASPRRLAVLVSDLIERQADKKIERRGPALLAAFDDEGCPSKAAEGFARSCGVASVADLERMETDKGAWLVYRAEQPGQSTASLVPDLVTASLDKLPIPKRMRWADLDAQFVRPVQWLVLLFGDEVIDAEILCTKSGRETRGHRFHHPETLYIAEPAGYSPLLETEGRVIADFATRREAVRAQVLEAGEQLGGNAVIDDALLDEVTAMVEWPVAIAGNFEERYLEVPAEALILTMKTNQKYFHVIDADGKLMPHFITVANIDSIHPDVVRDGNERVIRPRLADAEFFWTQDRKQKLDSHIEKLKTILFQKELGTLHDKTQRVAQLAGSIATSLSSNKEWAERAAWLAKCDLMTEMVNEFPDLQGIMGRYYALHDGEAEAVALAQDEQYMPRFAGDELPATATGQAVAIADKLDTLVGMFGIGQPPTGSKDPFALRRSALGLLRIIIECQLPLDLPEMVQQATTALGTKITTKDVVNQVVDFMMDRLRAYYKDSGVIPEVFESVLAQHPTQPFDFDRRVRAVNHFLSLPEAESLAAANKRISNILRQAAEKNIAVPEAIDTTKLADAAEQALAAQLEIITREVTPLFDQRDYETALGRLASLRKTVDPFFDEVMVMADDAALRDNRLALLAQLRN</sequence>
<comment type="catalytic activity">
    <reaction evidence="10">
        <text>tRNA(Gly) + glycine + ATP = glycyl-tRNA(Gly) + AMP + diphosphate</text>
        <dbReference type="Rhea" id="RHEA:16013"/>
        <dbReference type="Rhea" id="RHEA-COMP:9664"/>
        <dbReference type="Rhea" id="RHEA-COMP:9683"/>
        <dbReference type="ChEBI" id="CHEBI:30616"/>
        <dbReference type="ChEBI" id="CHEBI:33019"/>
        <dbReference type="ChEBI" id="CHEBI:57305"/>
        <dbReference type="ChEBI" id="CHEBI:78442"/>
        <dbReference type="ChEBI" id="CHEBI:78522"/>
        <dbReference type="ChEBI" id="CHEBI:456215"/>
        <dbReference type="EC" id="6.1.1.14"/>
    </reaction>
</comment>
<evidence type="ECO:0000256" key="2">
    <source>
        <dbReference type="ARBA" id="ARBA00008226"/>
    </source>
</evidence>
<dbReference type="SMART" id="SM00836">
    <property type="entry name" value="DALR_1"/>
    <property type="match status" value="1"/>
</dbReference>
<evidence type="ECO:0000256" key="7">
    <source>
        <dbReference type="ARBA" id="ARBA00022840"/>
    </source>
</evidence>